<dbReference type="PROSITE" id="PS50914">
    <property type="entry name" value="BON"/>
    <property type="match status" value="3"/>
</dbReference>
<evidence type="ECO:0000313" key="2">
    <source>
        <dbReference type="EMBL" id="PEN12932.1"/>
    </source>
</evidence>
<reference evidence="2 3" key="1">
    <citation type="submission" date="2017-10" db="EMBL/GenBank/DDBJ databases">
        <title>Draft genome of Longibacter Salinarum.</title>
        <authorList>
            <person name="Goh K.M."/>
            <person name="Shamsir M.S."/>
            <person name="Lim S.W."/>
        </authorList>
    </citation>
    <scope>NUCLEOTIDE SEQUENCE [LARGE SCALE GENOMIC DNA]</scope>
    <source>
        <strain evidence="2 3">KCTC 52045</strain>
    </source>
</reference>
<dbReference type="PANTHER" id="PTHR34606:SF15">
    <property type="entry name" value="BON DOMAIN-CONTAINING PROTEIN"/>
    <property type="match status" value="1"/>
</dbReference>
<feature type="domain" description="BON" evidence="1">
    <location>
        <begin position="213"/>
        <end position="281"/>
    </location>
</feature>
<dbReference type="EMBL" id="PDEQ01000006">
    <property type="protein sequence ID" value="PEN12932.1"/>
    <property type="molecule type" value="Genomic_DNA"/>
</dbReference>
<organism evidence="2 3">
    <name type="scientific">Longibacter salinarum</name>
    <dbReference type="NCBI Taxonomy" id="1850348"/>
    <lineage>
        <taxon>Bacteria</taxon>
        <taxon>Pseudomonadati</taxon>
        <taxon>Rhodothermota</taxon>
        <taxon>Rhodothermia</taxon>
        <taxon>Rhodothermales</taxon>
        <taxon>Salisaetaceae</taxon>
        <taxon>Longibacter</taxon>
    </lineage>
</organism>
<gene>
    <name evidence="2" type="ORF">CRI94_13090</name>
</gene>
<dbReference type="InterPro" id="IPR051686">
    <property type="entry name" value="Lipoprotein_DolP"/>
</dbReference>
<feature type="domain" description="BON" evidence="1">
    <location>
        <begin position="67"/>
        <end position="135"/>
    </location>
</feature>
<dbReference type="PANTHER" id="PTHR34606">
    <property type="entry name" value="BON DOMAIN-CONTAINING PROTEIN"/>
    <property type="match status" value="1"/>
</dbReference>
<evidence type="ECO:0000259" key="1">
    <source>
        <dbReference type="PROSITE" id="PS50914"/>
    </source>
</evidence>
<comment type="caution">
    <text evidence="2">The sequence shown here is derived from an EMBL/GenBank/DDBJ whole genome shotgun (WGS) entry which is preliminary data.</text>
</comment>
<proteinExistence type="predicted"/>
<name>A0A2A8CW62_9BACT</name>
<dbReference type="Proteomes" id="UP000220102">
    <property type="component" value="Unassembled WGS sequence"/>
</dbReference>
<dbReference type="SMART" id="SM00749">
    <property type="entry name" value="BON"/>
    <property type="match status" value="3"/>
</dbReference>
<dbReference type="InterPro" id="IPR007055">
    <property type="entry name" value="BON_dom"/>
</dbReference>
<dbReference type="Gene3D" id="3.30.1340.30">
    <property type="match status" value="3"/>
</dbReference>
<sequence length="285" mass="31468">MPPFTFRSCLTASVPERWVSWYEIVLRCRCLSGAVSHSRGLRTTSLYFAVDHHSILRAYAPMAIKKRDKELRQHVIDALDWEPSIDSNNIGVTVSSGVVTLTGHVITLAEKRQAEKTALSVAGVKGLANEIEVTLVSAHKRTDTDIAKAALSRINDHVQLSDQDVQISVNDGRVTLDGSVDWHYQRRRAEETVRYIRGVREIQNNLTVKPATTPANLRGRIRTALERRVDKEAAGIDIEIAGSAVTLTGTVRSWADREDIERAVWASPGITDVTNKLVVGRGVAA</sequence>
<accession>A0A2A8CW62</accession>
<dbReference type="InterPro" id="IPR014004">
    <property type="entry name" value="Transpt-assoc_nodulatn_dom_bac"/>
</dbReference>
<dbReference type="AlphaFoldDB" id="A0A2A8CW62"/>
<dbReference type="Pfam" id="PF04972">
    <property type="entry name" value="BON"/>
    <property type="match status" value="3"/>
</dbReference>
<evidence type="ECO:0000313" key="3">
    <source>
        <dbReference type="Proteomes" id="UP000220102"/>
    </source>
</evidence>
<feature type="domain" description="BON" evidence="1">
    <location>
        <begin position="142"/>
        <end position="210"/>
    </location>
</feature>
<protein>
    <recommendedName>
        <fullName evidence="1">BON domain-containing protein</fullName>
    </recommendedName>
</protein>
<dbReference type="OrthoDB" id="870892at2"/>
<keyword evidence="3" id="KW-1185">Reference proteome</keyword>